<dbReference type="InterPro" id="IPR023803">
    <property type="entry name" value="Ribosomal_bS16_dom_sf"/>
</dbReference>
<dbReference type="SUPFAM" id="SSF54565">
    <property type="entry name" value="Ribosomal protein S16"/>
    <property type="match status" value="1"/>
</dbReference>
<feature type="compositionally biased region" description="Basic and acidic residues" evidence="1">
    <location>
        <begin position="7"/>
        <end position="19"/>
    </location>
</feature>
<name>A0A8T0V3S2_PANVG</name>
<dbReference type="Proteomes" id="UP000823388">
    <property type="component" value="Chromosome 3K"/>
</dbReference>
<evidence type="ECO:0000313" key="2">
    <source>
        <dbReference type="EMBL" id="KAG2629870.1"/>
    </source>
</evidence>
<feature type="region of interest" description="Disordered" evidence="1">
    <location>
        <begin position="81"/>
        <end position="124"/>
    </location>
</feature>
<accession>A0A8T0V3S2</accession>
<reference evidence="2" key="1">
    <citation type="submission" date="2020-05" db="EMBL/GenBank/DDBJ databases">
        <title>WGS assembly of Panicum virgatum.</title>
        <authorList>
            <person name="Lovell J.T."/>
            <person name="Jenkins J."/>
            <person name="Shu S."/>
            <person name="Juenger T.E."/>
            <person name="Schmutz J."/>
        </authorList>
    </citation>
    <scope>NUCLEOTIDE SEQUENCE</scope>
    <source>
        <strain evidence="2">AP13</strain>
    </source>
</reference>
<feature type="region of interest" description="Disordered" evidence="1">
    <location>
        <begin position="1"/>
        <end position="45"/>
    </location>
</feature>
<comment type="caution">
    <text evidence="2">The sequence shown here is derived from an EMBL/GenBank/DDBJ whole genome shotgun (WGS) entry which is preliminary data.</text>
</comment>
<keyword evidence="3" id="KW-1185">Reference proteome</keyword>
<dbReference type="Gene3D" id="3.30.1320.10">
    <property type="match status" value="1"/>
</dbReference>
<proteinExistence type="predicted"/>
<evidence type="ECO:0000256" key="1">
    <source>
        <dbReference type="SAM" id="MobiDB-lite"/>
    </source>
</evidence>
<dbReference type="AlphaFoldDB" id="A0A8T0V3S2"/>
<sequence>MARARGRPADRQAIGERVGRRPLATAGECRAVDNGDGDGDGKGEGEGINLRRYWLSVGAQPSDPVEWILFRAGILPPPPMLAMAHKGGPRDRRPIDPMTGGPVDIEGLTIVDDPSAPNGEDCTY</sequence>
<gene>
    <name evidence="2" type="ORF">PVAP13_3KG470200</name>
</gene>
<protein>
    <submittedName>
        <fullName evidence="2">Uncharacterized protein</fullName>
    </submittedName>
</protein>
<organism evidence="2 3">
    <name type="scientific">Panicum virgatum</name>
    <name type="common">Blackwell switchgrass</name>
    <dbReference type="NCBI Taxonomy" id="38727"/>
    <lineage>
        <taxon>Eukaryota</taxon>
        <taxon>Viridiplantae</taxon>
        <taxon>Streptophyta</taxon>
        <taxon>Embryophyta</taxon>
        <taxon>Tracheophyta</taxon>
        <taxon>Spermatophyta</taxon>
        <taxon>Magnoliopsida</taxon>
        <taxon>Liliopsida</taxon>
        <taxon>Poales</taxon>
        <taxon>Poaceae</taxon>
        <taxon>PACMAD clade</taxon>
        <taxon>Panicoideae</taxon>
        <taxon>Panicodae</taxon>
        <taxon>Paniceae</taxon>
        <taxon>Panicinae</taxon>
        <taxon>Panicum</taxon>
        <taxon>Panicum sect. Hiantes</taxon>
    </lineage>
</organism>
<dbReference type="EMBL" id="CM029041">
    <property type="protein sequence ID" value="KAG2629870.1"/>
    <property type="molecule type" value="Genomic_DNA"/>
</dbReference>
<evidence type="ECO:0000313" key="3">
    <source>
        <dbReference type="Proteomes" id="UP000823388"/>
    </source>
</evidence>